<dbReference type="RefSeq" id="WP_271169952.1">
    <property type="nucleotide sequence ID" value="NZ_BSFI01000023.1"/>
</dbReference>
<evidence type="ECO:0000256" key="1">
    <source>
        <dbReference type="SAM" id="SignalP"/>
    </source>
</evidence>
<reference evidence="2" key="1">
    <citation type="journal article" date="2014" name="Int. J. Syst. Evol. Microbiol.">
        <title>Complete genome sequence of Corynebacterium casei LMG S-19264T (=DSM 44701T), isolated from a smear-ripened cheese.</title>
        <authorList>
            <consortium name="US DOE Joint Genome Institute (JGI-PGF)"/>
            <person name="Walter F."/>
            <person name="Albersmeier A."/>
            <person name="Kalinowski J."/>
            <person name="Ruckert C."/>
        </authorList>
    </citation>
    <scope>NUCLEOTIDE SEQUENCE</scope>
    <source>
        <strain evidence="2">VKM B-2347</strain>
    </source>
</reference>
<dbReference type="Proteomes" id="UP001143372">
    <property type="component" value="Unassembled WGS sequence"/>
</dbReference>
<accession>A0A9W6MXB9</accession>
<keyword evidence="3" id="KW-1185">Reference proteome</keyword>
<feature type="signal peptide" evidence="1">
    <location>
        <begin position="1"/>
        <end position="26"/>
    </location>
</feature>
<dbReference type="InterPro" id="IPR038696">
    <property type="entry name" value="IalB_sf"/>
</dbReference>
<dbReference type="Pfam" id="PF06776">
    <property type="entry name" value="IalB"/>
    <property type="match status" value="1"/>
</dbReference>
<reference evidence="2" key="2">
    <citation type="submission" date="2023-01" db="EMBL/GenBank/DDBJ databases">
        <authorList>
            <person name="Sun Q."/>
            <person name="Evtushenko L."/>
        </authorList>
    </citation>
    <scope>NUCLEOTIDE SEQUENCE</scope>
    <source>
        <strain evidence="2">VKM B-2347</strain>
    </source>
</reference>
<proteinExistence type="predicted"/>
<dbReference type="EMBL" id="BSFI01000023">
    <property type="protein sequence ID" value="GLK69732.1"/>
    <property type="molecule type" value="Genomic_DNA"/>
</dbReference>
<dbReference type="AlphaFoldDB" id="A0A9W6MXB9"/>
<name>A0A9W6MXB9_9HYPH</name>
<dbReference type="Gene3D" id="2.60.40.1880">
    <property type="entry name" value="Invasion associated locus B (IalB) protein"/>
    <property type="match status" value="1"/>
</dbReference>
<comment type="caution">
    <text evidence="2">The sequence shown here is derived from an EMBL/GenBank/DDBJ whole genome shotgun (WGS) entry which is preliminary data.</text>
</comment>
<gene>
    <name evidence="2" type="ORF">GCM10008179_33700</name>
</gene>
<organism evidence="2 3">
    <name type="scientific">Hansschlegelia plantiphila</name>
    <dbReference type="NCBI Taxonomy" id="374655"/>
    <lineage>
        <taxon>Bacteria</taxon>
        <taxon>Pseudomonadati</taxon>
        <taxon>Pseudomonadota</taxon>
        <taxon>Alphaproteobacteria</taxon>
        <taxon>Hyphomicrobiales</taxon>
        <taxon>Methylopilaceae</taxon>
        <taxon>Hansschlegelia</taxon>
    </lineage>
</organism>
<evidence type="ECO:0000313" key="3">
    <source>
        <dbReference type="Proteomes" id="UP001143372"/>
    </source>
</evidence>
<keyword evidence="1" id="KW-0732">Signal</keyword>
<feature type="chain" id="PRO_5040723080" evidence="1">
    <location>
        <begin position="27"/>
        <end position="194"/>
    </location>
</feature>
<protein>
    <submittedName>
        <fullName evidence="2">Invasion protein</fullName>
    </submittedName>
</protein>
<dbReference type="InterPro" id="IPR010642">
    <property type="entry name" value="Invasion_prot_B"/>
</dbReference>
<sequence length="194" mass="20009">MRSLSRFFRMLVVTSALFVAWQDAVAQLAPPADWNAPDATVASTDPAGDGGAVSETHGDWTVSCMTTEAGKACRVSQQQSDRAGGRRPVAIELTPSGDKAVGLVFLPSNVEFGEGVTFGVDDTVLGGSVARRACLPSGCPALLIFDRAALAKIKIGAGLTVLVKTADSGQVIKFTLGLKGFSSALARAAELAGR</sequence>
<evidence type="ECO:0000313" key="2">
    <source>
        <dbReference type="EMBL" id="GLK69732.1"/>
    </source>
</evidence>